<protein>
    <recommendedName>
        <fullName evidence="3">Heterokaryon incompatibility domain-containing protein</fullName>
    </recommendedName>
</protein>
<sequence length="235" mass="27442">FSVFVRSFFLADPEFPRRLRVSGYGRSLDFLQYLFKKYAQSELTKESDRNMAIRSLMDRMGRVFVTEHRYGIFASFRFRLLLWRPDPGNDNGRHVVDNQELPSWSWMTYSRIRFFDTTSPVLHVPTDAALTFSQNPCVLFIRVRRLKDCTTEHEGRECSILDAKEEPVGVVWFDTMTRSNISLQECVVVGREAGDSEMTYILLVEVFSKNSYKRVGVGKIKARCISERYWNGELS</sequence>
<evidence type="ECO:0000313" key="2">
    <source>
        <dbReference type="Proteomes" id="UP000799640"/>
    </source>
</evidence>
<dbReference type="OrthoDB" id="4161196at2759"/>
<gene>
    <name evidence="1" type="ORF">EJ06DRAFT_479993</name>
</gene>
<organism evidence="1 2">
    <name type="scientific">Trichodelitschia bisporula</name>
    <dbReference type="NCBI Taxonomy" id="703511"/>
    <lineage>
        <taxon>Eukaryota</taxon>
        <taxon>Fungi</taxon>
        <taxon>Dikarya</taxon>
        <taxon>Ascomycota</taxon>
        <taxon>Pezizomycotina</taxon>
        <taxon>Dothideomycetes</taxon>
        <taxon>Dothideomycetes incertae sedis</taxon>
        <taxon>Phaeotrichales</taxon>
        <taxon>Phaeotrichaceae</taxon>
        <taxon>Trichodelitschia</taxon>
    </lineage>
</organism>
<feature type="non-terminal residue" evidence="1">
    <location>
        <position position="1"/>
    </location>
</feature>
<reference evidence="1" key="1">
    <citation type="journal article" date="2020" name="Stud. Mycol.">
        <title>101 Dothideomycetes genomes: a test case for predicting lifestyles and emergence of pathogens.</title>
        <authorList>
            <person name="Haridas S."/>
            <person name="Albert R."/>
            <person name="Binder M."/>
            <person name="Bloem J."/>
            <person name="Labutti K."/>
            <person name="Salamov A."/>
            <person name="Andreopoulos B."/>
            <person name="Baker S."/>
            <person name="Barry K."/>
            <person name="Bills G."/>
            <person name="Bluhm B."/>
            <person name="Cannon C."/>
            <person name="Castanera R."/>
            <person name="Culley D."/>
            <person name="Daum C."/>
            <person name="Ezra D."/>
            <person name="Gonzalez J."/>
            <person name="Henrissat B."/>
            <person name="Kuo A."/>
            <person name="Liang C."/>
            <person name="Lipzen A."/>
            <person name="Lutzoni F."/>
            <person name="Magnuson J."/>
            <person name="Mondo S."/>
            <person name="Nolan M."/>
            <person name="Ohm R."/>
            <person name="Pangilinan J."/>
            <person name="Park H.-J."/>
            <person name="Ramirez L."/>
            <person name="Alfaro M."/>
            <person name="Sun H."/>
            <person name="Tritt A."/>
            <person name="Yoshinaga Y."/>
            <person name="Zwiers L.-H."/>
            <person name="Turgeon B."/>
            <person name="Goodwin S."/>
            <person name="Spatafora J."/>
            <person name="Crous P."/>
            <person name="Grigoriev I."/>
        </authorList>
    </citation>
    <scope>NUCLEOTIDE SEQUENCE</scope>
    <source>
        <strain evidence="1">CBS 262.69</strain>
    </source>
</reference>
<dbReference type="EMBL" id="ML996699">
    <property type="protein sequence ID" value="KAF2398695.1"/>
    <property type="molecule type" value="Genomic_DNA"/>
</dbReference>
<proteinExistence type="predicted"/>
<dbReference type="Proteomes" id="UP000799640">
    <property type="component" value="Unassembled WGS sequence"/>
</dbReference>
<evidence type="ECO:0000313" key="1">
    <source>
        <dbReference type="EMBL" id="KAF2398695.1"/>
    </source>
</evidence>
<evidence type="ECO:0008006" key="3">
    <source>
        <dbReference type="Google" id="ProtNLM"/>
    </source>
</evidence>
<accession>A0A6G1HSI0</accession>
<name>A0A6G1HSI0_9PEZI</name>
<dbReference type="AlphaFoldDB" id="A0A6G1HSI0"/>
<keyword evidence="2" id="KW-1185">Reference proteome</keyword>